<evidence type="ECO:0000313" key="2">
    <source>
        <dbReference type="EMBL" id="JAQ04565.1"/>
    </source>
</evidence>
<proteinExistence type="predicted"/>
<reference evidence="2" key="1">
    <citation type="journal article" date="2016" name="Gigascience">
        <title>De novo construction of an expanded transcriptome assembly for the western tarnished plant bug, Lygus hesperus.</title>
        <authorList>
            <person name="Tassone E.E."/>
            <person name="Geib S.M."/>
            <person name="Hall B."/>
            <person name="Fabrick J.A."/>
            <person name="Brent C.S."/>
            <person name="Hull J.J."/>
        </authorList>
    </citation>
    <scope>NUCLEOTIDE SEQUENCE</scope>
</reference>
<gene>
    <name evidence="2" type="primary">Znfx1_0</name>
    <name evidence="2" type="ORF">g.96179</name>
</gene>
<dbReference type="EMBL" id="GDHC01014064">
    <property type="protein sequence ID" value="JAQ04565.1"/>
    <property type="molecule type" value="Transcribed_RNA"/>
</dbReference>
<dbReference type="SUPFAM" id="SSF52540">
    <property type="entry name" value="P-loop containing nucleoside triphosphate hydrolases"/>
    <property type="match status" value="1"/>
</dbReference>
<feature type="domain" description="DNA2/NAM7 helicase helicase" evidence="1">
    <location>
        <begin position="6"/>
        <end position="74"/>
    </location>
</feature>
<dbReference type="InterPro" id="IPR045055">
    <property type="entry name" value="DNA2/NAM7-like"/>
</dbReference>
<dbReference type="GO" id="GO:0031048">
    <property type="term" value="P:regulatory ncRNA-mediated heterochromatin formation"/>
    <property type="evidence" value="ECO:0007669"/>
    <property type="project" value="TreeGrafter"/>
</dbReference>
<protein>
    <submittedName>
        <fullName evidence="2">NFX1-type zinc finger-containing protein 1</fullName>
    </submittedName>
</protein>
<dbReference type="InterPro" id="IPR027417">
    <property type="entry name" value="P-loop_NTPase"/>
</dbReference>
<dbReference type="GO" id="GO:0031380">
    <property type="term" value="C:nuclear RNA-directed RNA polymerase complex"/>
    <property type="evidence" value="ECO:0007669"/>
    <property type="project" value="TreeGrafter"/>
</dbReference>
<dbReference type="AlphaFoldDB" id="A0A146LAG0"/>
<accession>A0A146LAG0</accession>
<organism evidence="2">
    <name type="scientific">Lygus hesperus</name>
    <name type="common">Western plant bug</name>
    <dbReference type="NCBI Taxonomy" id="30085"/>
    <lineage>
        <taxon>Eukaryota</taxon>
        <taxon>Metazoa</taxon>
        <taxon>Ecdysozoa</taxon>
        <taxon>Arthropoda</taxon>
        <taxon>Hexapoda</taxon>
        <taxon>Insecta</taxon>
        <taxon>Pterygota</taxon>
        <taxon>Neoptera</taxon>
        <taxon>Paraneoptera</taxon>
        <taxon>Hemiptera</taxon>
        <taxon>Heteroptera</taxon>
        <taxon>Panheteroptera</taxon>
        <taxon>Cimicomorpha</taxon>
        <taxon>Miridae</taxon>
        <taxon>Mirini</taxon>
        <taxon>Lygus</taxon>
    </lineage>
</organism>
<dbReference type="InterPro" id="IPR041677">
    <property type="entry name" value="DNA2/NAM7_AAA_11"/>
</dbReference>
<dbReference type="Pfam" id="PF13086">
    <property type="entry name" value="AAA_11"/>
    <property type="match status" value="1"/>
</dbReference>
<dbReference type="Gene3D" id="3.40.50.300">
    <property type="entry name" value="P-loop containing nucleotide triphosphate hydrolases"/>
    <property type="match status" value="1"/>
</dbReference>
<sequence length="104" mass="11667">MDEAKLELLRTADVVGLTTTGCAMNQNLLRSLRPSVLVVEEAAEVLESQLLACMTDTLTQVVLIGDHFQLKPKVDTFVYEKYNHMNTSLFERLATTSHTLIRLT</sequence>
<name>A0A146LAG0_LYGHE</name>
<dbReference type="GO" id="GO:0004386">
    <property type="term" value="F:helicase activity"/>
    <property type="evidence" value="ECO:0007669"/>
    <property type="project" value="InterPro"/>
</dbReference>
<dbReference type="PANTHER" id="PTHR10887">
    <property type="entry name" value="DNA2/NAM7 HELICASE FAMILY"/>
    <property type="match status" value="1"/>
</dbReference>
<evidence type="ECO:0000259" key="1">
    <source>
        <dbReference type="Pfam" id="PF13086"/>
    </source>
</evidence>
<dbReference type="PANTHER" id="PTHR10887:SF341">
    <property type="entry name" value="NFX1-TYPE ZINC FINGER-CONTAINING PROTEIN 1"/>
    <property type="match status" value="1"/>
</dbReference>